<comment type="caution">
    <text evidence="3">The sequence shown here is derived from an EMBL/GenBank/DDBJ whole genome shotgun (WGS) entry which is preliminary data.</text>
</comment>
<organism evidence="3 4">
    <name type="scientific">Tsukamurella sputi</name>
    <dbReference type="NCBI Taxonomy" id="2591848"/>
    <lineage>
        <taxon>Bacteria</taxon>
        <taxon>Bacillati</taxon>
        <taxon>Actinomycetota</taxon>
        <taxon>Actinomycetes</taxon>
        <taxon>Mycobacteriales</taxon>
        <taxon>Tsukamurellaceae</taxon>
        <taxon>Tsukamurella</taxon>
    </lineage>
</organism>
<dbReference type="Gene3D" id="3.30.70.1060">
    <property type="entry name" value="Dimeric alpha+beta barrel"/>
    <property type="match status" value="1"/>
</dbReference>
<protein>
    <recommendedName>
        <fullName evidence="2">YCII-related domain-containing protein</fullName>
    </recommendedName>
</protein>
<evidence type="ECO:0000256" key="1">
    <source>
        <dbReference type="ARBA" id="ARBA00007689"/>
    </source>
</evidence>
<feature type="domain" description="YCII-related" evidence="2">
    <location>
        <begin position="1"/>
        <end position="115"/>
    </location>
</feature>
<dbReference type="OrthoDB" id="668782at2"/>
<evidence type="ECO:0000259" key="2">
    <source>
        <dbReference type="Pfam" id="PF03795"/>
    </source>
</evidence>
<accession>A0A5C5RLQ1</accession>
<dbReference type="PANTHER" id="PTHR35174">
    <property type="entry name" value="BLL7171 PROTEIN-RELATED"/>
    <property type="match status" value="1"/>
</dbReference>
<dbReference type="Pfam" id="PF03795">
    <property type="entry name" value="YCII"/>
    <property type="match status" value="1"/>
</dbReference>
<dbReference type="Proteomes" id="UP000319792">
    <property type="component" value="Unassembled WGS sequence"/>
</dbReference>
<reference evidence="3 4" key="2">
    <citation type="submission" date="2019-08" db="EMBL/GenBank/DDBJ databases">
        <title>Tsukamurella conjunctivitidis sp. nov., Tsukamurella assacharolytica sp. nov. and Tsukamurella sputae sp. nov. isolated from patients with conjunctivitis, bacteraemia (lymphoma) and respiratory infection (sputum) in Hong Kong.</title>
        <authorList>
            <person name="Fok K.M.N."/>
            <person name="Fong J.Y.H."/>
        </authorList>
    </citation>
    <scope>NUCLEOTIDE SEQUENCE [LARGE SCALE GENOMIC DNA]</scope>
    <source>
        <strain evidence="3 4">HKU70</strain>
    </source>
</reference>
<keyword evidence="4" id="KW-1185">Reference proteome</keyword>
<evidence type="ECO:0000313" key="3">
    <source>
        <dbReference type="EMBL" id="TWS23638.1"/>
    </source>
</evidence>
<proteinExistence type="inferred from homology"/>
<dbReference type="SUPFAM" id="SSF54909">
    <property type="entry name" value="Dimeric alpha+beta barrel"/>
    <property type="match status" value="1"/>
</dbReference>
<dbReference type="AlphaFoldDB" id="A0A5C5RLQ1"/>
<comment type="similarity">
    <text evidence="1">Belongs to the YciI family.</text>
</comment>
<dbReference type="InterPro" id="IPR005545">
    <property type="entry name" value="YCII"/>
</dbReference>
<sequence length="131" mass="14092">MHYALLLNNAEPGEGDNPDVPVEAMLQMQRAMADYTAALQAAGVLVSAEILEPQARTVTVTRRDGDLRIQDGPFADTREALAGVFLLDVPDQDAAIAWAEKHPATQYAVIEVRKVAAACDEGIWNANACTD</sequence>
<dbReference type="InterPro" id="IPR011008">
    <property type="entry name" value="Dimeric_a/b-barrel"/>
</dbReference>
<evidence type="ECO:0000313" key="4">
    <source>
        <dbReference type="Proteomes" id="UP000319792"/>
    </source>
</evidence>
<name>A0A5C5RLQ1_9ACTN</name>
<reference evidence="3 4" key="1">
    <citation type="submission" date="2019-06" db="EMBL/GenBank/DDBJ databases">
        <authorList>
            <person name="Teng J.L.L."/>
            <person name="Lee H.H."/>
            <person name="Lau S.K.P."/>
            <person name="Woo P.C.Y."/>
        </authorList>
    </citation>
    <scope>NUCLEOTIDE SEQUENCE [LARGE SCALE GENOMIC DNA]</scope>
    <source>
        <strain evidence="3 4">HKU70</strain>
    </source>
</reference>
<dbReference type="PANTHER" id="PTHR35174:SF3">
    <property type="entry name" value="BLL7171 PROTEIN"/>
    <property type="match status" value="1"/>
</dbReference>
<dbReference type="RefSeq" id="WP_146435537.1">
    <property type="nucleotide sequence ID" value="NZ_VIGV01000004.1"/>
</dbReference>
<gene>
    <name evidence="3" type="ORF">FK268_15345</name>
</gene>
<dbReference type="EMBL" id="VIGV01000004">
    <property type="protein sequence ID" value="TWS23638.1"/>
    <property type="molecule type" value="Genomic_DNA"/>
</dbReference>